<keyword evidence="3" id="KW-1185">Reference proteome</keyword>
<comment type="caution">
    <text evidence="2">The sequence shown here is derived from an EMBL/GenBank/DDBJ whole genome shotgun (WGS) entry which is preliminary data.</text>
</comment>
<dbReference type="EMBL" id="CAJVPV010041315">
    <property type="protein sequence ID" value="CAG8761904.1"/>
    <property type="molecule type" value="Genomic_DNA"/>
</dbReference>
<dbReference type="InterPro" id="IPR018289">
    <property type="entry name" value="MULE_transposase_dom"/>
</dbReference>
<sequence length="166" mass="19792">EISKPQVIISDRYQALMHAIRIIFPESQNFLCVWHIEKNILTNCRNQFPTDEEWIEFLGNWITVITKVSIFALKKVHKQLLKVSCATLENPLQPCSGTFTSSMGLPYIHKIQERLINNQYLQLTNFHQHWWLQECQLLPQIPNKTEDPLQQQWQEYEQIFDTWPIN</sequence>
<dbReference type="InterPro" id="IPR052579">
    <property type="entry name" value="Zinc_finger_SWIM"/>
</dbReference>
<feature type="non-terminal residue" evidence="2">
    <location>
        <position position="1"/>
    </location>
</feature>
<dbReference type="OrthoDB" id="2432002at2759"/>
<evidence type="ECO:0000313" key="2">
    <source>
        <dbReference type="EMBL" id="CAG8761904.1"/>
    </source>
</evidence>
<organism evidence="2 3">
    <name type="scientific">Acaulospora morrowiae</name>
    <dbReference type="NCBI Taxonomy" id="94023"/>
    <lineage>
        <taxon>Eukaryota</taxon>
        <taxon>Fungi</taxon>
        <taxon>Fungi incertae sedis</taxon>
        <taxon>Mucoromycota</taxon>
        <taxon>Glomeromycotina</taxon>
        <taxon>Glomeromycetes</taxon>
        <taxon>Diversisporales</taxon>
        <taxon>Acaulosporaceae</taxon>
        <taxon>Acaulospora</taxon>
    </lineage>
</organism>
<dbReference type="Proteomes" id="UP000789342">
    <property type="component" value="Unassembled WGS sequence"/>
</dbReference>
<evidence type="ECO:0000313" key="3">
    <source>
        <dbReference type="Proteomes" id="UP000789342"/>
    </source>
</evidence>
<dbReference type="PANTHER" id="PTHR31569">
    <property type="entry name" value="SWIM-TYPE DOMAIN-CONTAINING PROTEIN"/>
    <property type="match status" value="1"/>
</dbReference>
<protein>
    <submittedName>
        <fullName evidence="2">6272_t:CDS:1</fullName>
    </submittedName>
</protein>
<reference evidence="2" key="1">
    <citation type="submission" date="2021-06" db="EMBL/GenBank/DDBJ databases">
        <authorList>
            <person name="Kallberg Y."/>
            <person name="Tangrot J."/>
            <person name="Rosling A."/>
        </authorList>
    </citation>
    <scope>NUCLEOTIDE SEQUENCE</scope>
    <source>
        <strain evidence="2">CL551</strain>
    </source>
</reference>
<dbReference type="AlphaFoldDB" id="A0A9N9J4M7"/>
<proteinExistence type="predicted"/>
<accession>A0A9N9J4M7</accession>
<dbReference type="PANTHER" id="PTHR31569:SF4">
    <property type="entry name" value="SWIM-TYPE DOMAIN-CONTAINING PROTEIN"/>
    <property type="match status" value="1"/>
</dbReference>
<dbReference type="Pfam" id="PF10551">
    <property type="entry name" value="MULE"/>
    <property type="match status" value="1"/>
</dbReference>
<gene>
    <name evidence="2" type="ORF">AMORRO_LOCUS15985</name>
</gene>
<name>A0A9N9J4M7_9GLOM</name>
<evidence type="ECO:0000259" key="1">
    <source>
        <dbReference type="Pfam" id="PF10551"/>
    </source>
</evidence>
<feature type="domain" description="MULE transposase" evidence="1">
    <location>
        <begin position="3"/>
        <end position="39"/>
    </location>
</feature>